<name>A0AAN5CY76_9BILA</name>
<gene>
    <name evidence="1" type="ORF">PMAYCL1PPCAC_22464</name>
</gene>
<dbReference type="EMBL" id="BTRK01000005">
    <property type="protein sequence ID" value="GMR52269.1"/>
    <property type="molecule type" value="Genomic_DNA"/>
</dbReference>
<feature type="non-terminal residue" evidence="1">
    <location>
        <position position="1"/>
    </location>
</feature>
<comment type="caution">
    <text evidence="1">The sequence shown here is derived from an EMBL/GenBank/DDBJ whole genome shotgun (WGS) entry which is preliminary data.</text>
</comment>
<keyword evidence="2" id="KW-1185">Reference proteome</keyword>
<evidence type="ECO:0000313" key="2">
    <source>
        <dbReference type="Proteomes" id="UP001328107"/>
    </source>
</evidence>
<sequence>LASPPCSSSCTRSPSLIRFHPLIRRRISRIVLLERRVLPPSLLQPCLPIPKKWKPSVKPFASWTFRRQIVRRSSRAGNLFRGRL</sequence>
<organism evidence="1 2">
    <name type="scientific">Pristionchus mayeri</name>
    <dbReference type="NCBI Taxonomy" id="1317129"/>
    <lineage>
        <taxon>Eukaryota</taxon>
        <taxon>Metazoa</taxon>
        <taxon>Ecdysozoa</taxon>
        <taxon>Nematoda</taxon>
        <taxon>Chromadorea</taxon>
        <taxon>Rhabditida</taxon>
        <taxon>Rhabditina</taxon>
        <taxon>Diplogasteromorpha</taxon>
        <taxon>Diplogasteroidea</taxon>
        <taxon>Neodiplogasteridae</taxon>
        <taxon>Pristionchus</taxon>
    </lineage>
</organism>
<dbReference type="Proteomes" id="UP001328107">
    <property type="component" value="Unassembled WGS sequence"/>
</dbReference>
<protein>
    <submittedName>
        <fullName evidence="1">Uncharacterized protein</fullName>
    </submittedName>
</protein>
<reference evidence="2" key="1">
    <citation type="submission" date="2022-10" db="EMBL/GenBank/DDBJ databases">
        <title>Genome assembly of Pristionchus species.</title>
        <authorList>
            <person name="Yoshida K."/>
            <person name="Sommer R.J."/>
        </authorList>
    </citation>
    <scope>NUCLEOTIDE SEQUENCE [LARGE SCALE GENOMIC DNA]</scope>
    <source>
        <strain evidence="2">RS5460</strain>
    </source>
</reference>
<dbReference type="AlphaFoldDB" id="A0AAN5CY76"/>
<feature type="non-terminal residue" evidence="1">
    <location>
        <position position="84"/>
    </location>
</feature>
<evidence type="ECO:0000313" key="1">
    <source>
        <dbReference type="EMBL" id="GMR52269.1"/>
    </source>
</evidence>
<accession>A0AAN5CY76</accession>
<proteinExistence type="predicted"/>